<dbReference type="PANTHER" id="PTHR48111:SF22">
    <property type="entry name" value="REGULATOR OF RPOS"/>
    <property type="match status" value="1"/>
</dbReference>
<dbReference type="InterPro" id="IPR001867">
    <property type="entry name" value="OmpR/PhoB-type_DNA-bd"/>
</dbReference>
<name>A0ABW5U7W0_9SPHI</name>
<dbReference type="SUPFAM" id="SSF52172">
    <property type="entry name" value="CheY-like"/>
    <property type="match status" value="1"/>
</dbReference>
<dbReference type="Gene3D" id="1.10.10.10">
    <property type="entry name" value="Winged helix-like DNA-binding domain superfamily/Winged helix DNA-binding domain"/>
    <property type="match status" value="1"/>
</dbReference>
<feature type="modified residue" description="4-aspartylphosphate" evidence="6">
    <location>
        <position position="51"/>
    </location>
</feature>
<evidence type="ECO:0000256" key="4">
    <source>
        <dbReference type="ARBA" id="ARBA00023125"/>
    </source>
</evidence>
<keyword evidence="3" id="KW-0805">Transcription regulation</keyword>
<dbReference type="Gene3D" id="3.40.50.2300">
    <property type="match status" value="1"/>
</dbReference>
<dbReference type="SMART" id="SM00448">
    <property type="entry name" value="REC"/>
    <property type="match status" value="1"/>
</dbReference>
<evidence type="ECO:0000259" key="9">
    <source>
        <dbReference type="PROSITE" id="PS51755"/>
    </source>
</evidence>
<evidence type="ECO:0000256" key="2">
    <source>
        <dbReference type="ARBA" id="ARBA00023012"/>
    </source>
</evidence>
<dbReference type="PROSITE" id="PS50110">
    <property type="entry name" value="RESPONSE_REGULATORY"/>
    <property type="match status" value="1"/>
</dbReference>
<organism evidence="10 11">
    <name type="scientific">Sphingobacterium populi</name>
    <dbReference type="NCBI Taxonomy" id="1812824"/>
    <lineage>
        <taxon>Bacteria</taxon>
        <taxon>Pseudomonadati</taxon>
        <taxon>Bacteroidota</taxon>
        <taxon>Sphingobacteriia</taxon>
        <taxon>Sphingobacteriales</taxon>
        <taxon>Sphingobacteriaceae</taxon>
        <taxon>Sphingobacterium</taxon>
    </lineage>
</organism>
<dbReference type="Proteomes" id="UP001597418">
    <property type="component" value="Unassembled WGS sequence"/>
</dbReference>
<dbReference type="SMART" id="SM00862">
    <property type="entry name" value="Trans_reg_C"/>
    <property type="match status" value="1"/>
</dbReference>
<protein>
    <submittedName>
        <fullName evidence="10">Response regulator transcription factor</fullName>
    </submittedName>
</protein>
<sequence>MKILIVEDEIDLQDVMAEFLSAEGYVVEVANNFIEGLEKISLYTYSCILLDITLPGGSGMQLLQKLRGQGDNTPVVIISAKGSIVDKVEGLNLGADDYLAKPFHLAELLARIKSAVRRHNNHVDNRITYKNVVLAPDDRMVFVNDAALPLNRKEFDVLYYFLIRPEKLVQKVLLAESIWGDAIDQADSLNFIYSQIKNLRKKLRDHGADVDIQAVYGVGYKLV</sequence>
<proteinExistence type="predicted"/>
<keyword evidence="4 7" id="KW-0238">DNA-binding</keyword>
<keyword evidence="11" id="KW-1185">Reference proteome</keyword>
<dbReference type="EMBL" id="JBHUMB010000005">
    <property type="protein sequence ID" value="MFD2741929.1"/>
    <property type="molecule type" value="Genomic_DNA"/>
</dbReference>
<dbReference type="Pfam" id="PF00486">
    <property type="entry name" value="Trans_reg_C"/>
    <property type="match status" value="1"/>
</dbReference>
<reference evidence="11" key="1">
    <citation type="journal article" date="2019" name="Int. J. Syst. Evol. Microbiol.">
        <title>The Global Catalogue of Microorganisms (GCM) 10K type strain sequencing project: providing services to taxonomists for standard genome sequencing and annotation.</title>
        <authorList>
            <consortium name="The Broad Institute Genomics Platform"/>
            <consortium name="The Broad Institute Genome Sequencing Center for Infectious Disease"/>
            <person name="Wu L."/>
            <person name="Ma J."/>
        </authorList>
    </citation>
    <scope>NUCLEOTIDE SEQUENCE [LARGE SCALE GENOMIC DNA]</scope>
    <source>
        <strain evidence="11">KCTC 42247</strain>
    </source>
</reference>
<keyword evidence="1 6" id="KW-0597">Phosphoprotein</keyword>
<dbReference type="InterPro" id="IPR001789">
    <property type="entry name" value="Sig_transdc_resp-reg_receiver"/>
</dbReference>
<dbReference type="InterPro" id="IPR036388">
    <property type="entry name" value="WH-like_DNA-bd_sf"/>
</dbReference>
<evidence type="ECO:0000259" key="8">
    <source>
        <dbReference type="PROSITE" id="PS50110"/>
    </source>
</evidence>
<comment type="caution">
    <text evidence="10">The sequence shown here is derived from an EMBL/GenBank/DDBJ whole genome shotgun (WGS) entry which is preliminary data.</text>
</comment>
<feature type="domain" description="Response regulatory" evidence="8">
    <location>
        <begin position="2"/>
        <end position="116"/>
    </location>
</feature>
<dbReference type="Pfam" id="PF00072">
    <property type="entry name" value="Response_reg"/>
    <property type="match status" value="1"/>
</dbReference>
<evidence type="ECO:0000256" key="7">
    <source>
        <dbReference type="PROSITE-ProRule" id="PRU01091"/>
    </source>
</evidence>
<feature type="DNA-binding region" description="OmpR/PhoB-type" evidence="7">
    <location>
        <begin position="124"/>
        <end position="223"/>
    </location>
</feature>
<evidence type="ECO:0000256" key="1">
    <source>
        <dbReference type="ARBA" id="ARBA00022553"/>
    </source>
</evidence>
<dbReference type="CDD" id="cd00383">
    <property type="entry name" value="trans_reg_C"/>
    <property type="match status" value="1"/>
</dbReference>
<dbReference type="Gene3D" id="6.10.250.690">
    <property type="match status" value="1"/>
</dbReference>
<dbReference type="PROSITE" id="PS51755">
    <property type="entry name" value="OMPR_PHOB"/>
    <property type="match status" value="1"/>
</dbReference>
<accession>A0ABW5U7W0</accession>
<dbReference type="PANTHER" id="PTHR48111">
    <property type="entry name" value="REGULATOR OF RPOS"/>
    <property type="match status" value="1"/>
</dbReference>
<dbReference type="RefSeq" id="WP_066753060.1">
    <property type="nucleotide sequence ID" value="NZ_JBHUMB010000005.1"/>
</dbReference>
<dbReference type="InterPro" id="IPR039420">
    <property type="entry name" value="WalR-like"/>
</dbReference>
<keyword evidence="2" id="KW-0902">Two-component regulatory system</keyword>
<dbReference type="InterPro" id="IPR011006">
    <property type="entry name" value="CheY-like_superfamily"/>
</dbReference>
<keyword evidence="5" id="KW-0804">Transcription</keyword>
<evidence type="ECO:0000313" key="10">
    <source>
        <dbReference type="EMBL" id="MFD2741929.1"/>
    </source>
</evidence>
<gene>
    <name evidence="10" type="ORF">ACFSQ6_00815</name>
</gene>
<evidence type="ECO:0000256" key="5">
    <source>
        <dbReference type="ARBA" id="ARBA00023163"/>
    </source>
</evidence>
<evidence type="ECO:0000256" key="6">
    <source>
        <dbReference type="PROSITE-ProRule" id="PRU00169"/>
    </source>
</evidence>
<evidence type="ECO:0000256" key="3">
    <source>
        <dbReference type="ARBA" id="ARBA00023015"/>
    </source>
</evidence>
<feature type="domain" description="OmpR/PhoB-type" evidence="9">
    <location>
        <begin position="124"/>
        <end position="223"/>
    </location>
</feature>
<evidence type="ECO:0000313" key="11">
    <source>
        <dbReference type="Proteomes" id="UP001597418"/>
    </source>
</evidence>